<accession>A0A0B0PD63</accession>
<evidence type="ECO:0000313" key="1">
    <source>
        <dbReference type="EMBL" id="KHG24388.1"/>
    </source>
</evidence>
<gene>
    <name evidence="1" type="ORF">F383_08070</name>
</gene>
<evidence type="ECO:0000313" key="2">
    <source>
        <dbReference type="Proteomes" id="UP000032142"/>
    </source>
</evidence>
<name>A0A0B0PD63_GOSAR</name>
<dbReference type="Proteomes" id="UP000032142">
    <property type="component" value="Unassembled WGS sequence"/>
</dbReference>
<dbReference type="AlphaFoldDB" id="A0A0B0PD63"/>
<reference evidence="2" key="1">
    <citation type="submission" date="2014-09" db="EMBL/GenBank/DDBJ databases">
        <authorList>
            <person name="Mudge J."/>
            <person name="Ramaraj T."/>
            <person name="Lindquist I.E."/>
            <person name="Bharti A.K."/>
            <person name="Sundararajan A."/>
            <person name="Cameron C.T."/>
            <person name="Woodward J.E."/>
            <person name="May G.D."/>
            <person name="Brubaker C."/>
            <person name="Broadhvest J."/>
            <person name="Wilkins T.A."/>
        </authorList>
    </citation>
    <scope>NUCLEOTIDE SEQUENCE</scope>
    <source>
        <strain evidence="2">cv. AKA8401</strain>
    </source>
</reference>
<organism evidence="1 2">
    <name type="scientific">Gossypium arboreum</name>
    <name type="common">Tree cotton</name>
    <name type="synonym">Gossypium nanking</name>
    <dbReference type="NCBI Taxonomy" id="29729"/>
    <lineage>
        <taxon>Eukaryota</taxon>
        <taxon>Viridiplantae</taxon>
        <taxon>Streptophyta</taxon>
        <taxon>Embryophyta</taxon>
        <taxon>Tracheophyta</taxon>
        <taxon>Spermatophyta</taxon>
        <taxon>Magnoliopsida</taxon>
        <taxon>eudicotyledons</taxon>
        <taxon>Gunneridae</taxon>
        <taxon>Pentapetalae</taxon>
        <taxon>rosids</taxon>
        <taxon>malvids</taxon>
        <taxon>Malvales</taxon>
        <taxon>Malvaceae</taxon>
        <taxon>Malvoideae</taxon>
        <taxon>Gossypium</taxon>
    </lineage>
</organism>
<protein>
    <submittedName>
        <fullName evidence="1">Uncharacterized protein</fullName>
    </submittedName>
</protein>
<dbReference type="EMBL" id="KN428591">
    <property type="protein sequence ID" value="KHG24388.1"/>
    <property type="molecule type" value="Genomic_DNA"/>
</dbReference>
<keyword evidence="2" id="KW-1185">Reference proteome</keyword>
<proteinExistence type="predicted"/>
<sequence length="28" mass="3134">MACIGYGLFDMVVGNVYGHLKWLINDFG</sequence>